<keyword evidence="2" id="KW-1185">Reference proteome</keyword>
<organism evidence="1 2">
    <name type="scientific">Roseivirga misakiensis</name>
    <dbReference type="NCBI Taxonomy" id="1563681"/>
    <lineage>
        <taxon>Bacteria</taxon>
        <taxon>Pseudomonadati</taxon>
        <taxon>Bacteroidota</taxon>
        <taxon>Cytophagia</taxon>
        <taxon>Cytophagales</taxon>
        <taxon>Roseivirgaceae</taxon>
        <taxon>Roseivirga</taxon>
    </lineage>
</organism>
<dbReference type="Proteomes" id="UP000095552">
    <property type="component" value="Unassembled WGS sequence"/>
</dbReference>
<name>A0A1E5T1E9_9BACT</name>
<evidence type="ECO:0000313" key="2">
    <source>
        <dbReference type="Proteomes" id="UP000095552"/>
    </source>
</evidence>
<accession>A0A1E5T1E9</accession>
<dbReference type="STRING" id="1563681.BFP71_17545"/>
<dbReference type="EMBL" id="MDGQ01000005">
    <property type="protein sequence ID" value="OEK05208.1"/>
    <property type="molecule type" value="Genomic_DNA"/>
</dbReference>
<comment type="caution">
    <text evidence="1">The sequence shown here is derived from an EMBL/GenBank/DDBJ whole genome shotgun (WGS) entry which is preliminary data.</text>
</comment>
<dbReference type="RefSeq" id="WP_069836712.1">
    <property type="nucleotide sequence ID" value="NZ_MDGQ01000005.1"/>
</dbReference>
<dbReference type="Gene3D" id="3.40.50.12580">
    <property type="match status" value="1"/>
</dbReference>
<evidence type="ECO:0000313" key="1">
    <source>
        <dbReference type="EMBL" id="OEK05208.1"/>
    </source>
</evidence>
<sequence length="413" mass="48195">MLKAESKKEQIVLIIIHTSIGELQWILPFAHSFKEQGFKVCTVFFSDRVFESIKEEGVYYRLLEDCSTIVQKKSLFGFLWRNGSQVRYIFKDFWPIHQGSLANKIRQVCTNAALILFPHSFALYGYDQRVDNFVYDPKSHDQACYDLLVLNSKYDISYWSSRIMHDRIKVVGALGYHIEWVEKVIDSANAIDRPEAQIVNEGKLNILFAIRGPKPILLEEENYHYLMDTALEELFTIPNAFVLIKPHPRQNFEDLKKKLSNYPNDRYSFVYSNPFVLSRKVDFAVNFWTSVTTDLLSQKIPSIEYYKFEGGYTKWFTYEDGSRTSYYNILDLTNTATNQKELNEALSQMMSNIEQVKAERFKRFNEVFENSGSAAEVMLQTLKETKRTNNVSLAQRFQAFVQVFYSSIKSSLN</sequence>
<reference evidence="1 2" key="1">
    <citation type="submission" date="2016-08" db="EMBL/GenBank/DDBJ databases">
        <title>Draft genome of Fabibacter sp. strain SK-8.</title>
        <authorList>
            <person name="Wong S.-K."/>
            <person name="Hamasaki K."/>
            <person name="Yoshizawa S."/>
        </authorList>
    </citation>
    <scope>NUCLEOTIDE SEQUENCE [LARGE SCALE GENOMIC DNA]</scope>
    <source>
        <strain evidence="1 2">SK-8</strain>
    </source>
</reference>
<gene>
    <name evidence="1" type="ORF">BFP71_17545</name>
</gene>
<dbReference type="AlphaFoldDB" id="A0A1E5T1E9"/>
<dbReference type="InterPro" id="IPR043148">
    <property type="entry name" value="TagF_C"/>
</dbReference>
<protein>
    <submittedName>
        <fullName evidence="1">Uncharacterized protein</fullName>
    </submittedName>
</protein>
<dbReference type="OrthoDB" id="5430637at2"/>
<proteinExistence type="predicted"/>